<accession>A0ABV3SGB9</accession>
<evidence type="ECO:0000313" key="2">
    <source>
        <dbReference type="EMBL" id="MEX0405809.1"/>
    </source>
</evidence>
<dbReference type="RefSeq" id="WP_367953686.1">
    <property type="nucleotide sequence ID" value="NZ_JBDPGJ010000002.1"/>
</dbReference>
<evidence type="ECO:0000313" key="3">
    <source>
        <dbReference type="Proteomes" id="UP001556692"/>
    </source>
</evidence>
<name>A0ABV3SGB9_9HYPH</name>
<dbReference type="InterPro" id="IPR000836">
    <property type="entry name" value="PRTase_dom"/>
</dbReference>
<organism evidence="2 3">
    <name type="scientific">Aquibium pacificus</name>
    <dbReference type="NCBI Taxonomy" id="3153579"/>
    <lineage>
        <taxon>Bacteria</taxon>
        <taxon>Pseudomonadati</taxon>
        <taxon>Pseudomonadota</taxon>
        <taxon>Alphaproteobacteria</taxon>
        <taxon>Hyphomicrobiales</taxon>
        <taxon>Phyllobacteriaceae</taxon>
        <taxon>Aquibium</taxon>
    </lineage>
</organism>
<dbReference type="Gene3D" id="3.40.50.2020">
    <property type="match status" value="1"/>
</dbReference>
<reference evidence="2 3" key="1">
    <citation type="submission" date="2024-05" db="EMBL/GenBank/DDBJ databases">
        <authorList>
            <person name="Jiang F."/>
        </authorList>
    </citation>
    <scope>NUCLEOTIDE SEQUENCE [LARGE SCALE GENOMIC DNA]</scope>
    <source>
        <strain evidence="2 3">LZ166</strain>
    </source>
</reference>
<proteinExistence type="predicted"/>
<keyword evidence="2" id="KW-0808">Transferase</keyword>
<dbReference type="Gene3D" id="3.30.1310.20">
    <property type="entry name" value="PRTase-like"/>
    <property type="match status" value="1"/>
</dbReference>
<comment type="caution">
    <text evidence="2">The sequence shown here is derived from an EMBL/GenBank/DDBJ whole genome shotgun (WGS) entry which is preliminary data.</text>
</comment>
<keyword evidence="3" id="KW-1185">Reference proteome</keyword>
<protein>
    <submittedName>
        <fullName evidence="2">Phosphoribosyltransferase</fullName>
    </submittedName>
</protein>
<evidence type="ECO:0000259" key="1">
    <source>
        <dbReference type="Pfam" id="PF00156"/>
    </source>
</evidence>
<dbReference type="InterPro" id="IPR029057">
    <property type="entry name" value="PRTase-like"/>
</dbReference>
<dbReference type="SUPFAM" id="SSF53271">
    <property type="entry name" value="PRTase-like"/>
    <property type="match status" value="1"/>
</dbReference>
<keyword evidence="2" id="KW-0328">Glycosyltransferase</keyword>
<dbReference type="Proteomes" id="UP001556692">
    <property type="component" value="Unassembled WGS sequence"/>
</dbReference>
<dbReference type="EMBL" id="JBDPGJ010000002">
    <property type="protein sequence ID" value="MEX0405809.1"/>
    <property type="molecule type" value="Genomic_DNA"/>
</dbReference>
<sequence length="224" mass="24541">MFQDRTDAGRQLADALARYDGEDVAVLALPRGGVPVAVEIAARLNAPLDLLLVRKIGVPSQPELAMGAIMDGPEPTIVRNELIIRQAWVSGAEFQTVCNRELGELERRRRAYLADREPVEIGGRTVILVDDGIATGATMRAAVAGSRKRGAKRIVVAVPVAPSNTVERLRREADEVVCLEEPAPFHAIGFHYLDFRQLADGDVTKAIRQFDADRSEDRRPIPTD</sequence>
<dbReference type="CDD" id="cd06223">
    <property type="entry name" value="PRTases_typeI"/>
    <property type="match status" value="1"/>
</dbReference>
<dbReference type="GO" id="GO:0016757">
    <property type="term" value="F:glycosyltransferase activity"/>
    <property type="evidence" value="ECO:0007669"/>
    <property type="project" value="UniProtKB-KW"/>
</dbReference>
<dbReference type="Pfam" id="PF00156">
    <property type="entry name" value="Pribosyltran"/>
    <property type="match status" value="1"/>
</dbReference>
<gene>
    <name evidence="2" type="ORF">ABGN05_09065</name>
</gene>
<feature type="domain" description="Phosphoribosyltransferase" evidence="1">
    <location>
        <begin position="11"/>
        <end position="192"/>
    </location>
</feature>